<feature type="region of interest" description="Disordered" evidence="1">
    <location>
        <begin position="394"/>
        <end position="442"/>
    </location>
</feature>
<comment type="caution">
    <text evidence="2">The sequence shown here is derived from an EMBL/GenBank/DDBJ whole genome shotgun (WGS) entry which is preliminary data.</text>
</comment>
<dbReference type="Proteomes" id="UP001208570">
    <property type="component" value="Unassembled WGS sequence"/>
</dbReference>
<feature type="compositionally biased region" description="Basic residues" evidence="1">
    <location>
        <begin position="77"/>
        <end position="105"/>
    </location>
</feature>
<sequence length="476" mass="53674">MSSSQQAATNNKPVTSIVDHLFKEFLAKKSEVLQRENTDASQQSVKEEKYNIRNDIDRDASDLNEQIGTTKHDERHEKKKEKKHKKHKHKEKGHSKKKHKHRRHHSDKEPDMLDVKNYSSPERWENNELKIDTDSSSEIANALSRSDGMNQHLNLPAGDVNNSGTEVDDRNGDLQSNDKLHKKHKKDKDGRKPDTAGHPMKLEHLWQEDEVSDPDLDQISKQPSGQDESTTESEVTANAVGVSWMTLPKELEKNPEVNADTWMKLPDDLVDLERGHFSDNDFSHRKVSDNPQGDDSSQLKTDVSDQPSLKLDIKIDISKVAKVLPPPTHITKEVVSSIKSTLISNAQKLDQSSADDLKVFCDGMEIKQEHAESKPLSGKMKLGIKISETSAALISSGKKAEENPSDAKTEEGEITDSAASSHRDGSVDKMQDGHSSSSEISRKEARYHKYKRICFYVHVTVCRRKTHSLEESADFF</sequence>
<feature type="region of interest" description="Disordered" evidence="1">
    <location>
        <begin position="33"/>
        <end position="241"/>
    </location>
</feature>
<dbReference type="AlphaFoldDB" id="A0AAD9NBR5"/>
<name>A0AAD9NBR5_9ANNE</name>
<reference evidence="2" key="1">
    <citation type="journal article" date="2023" name="Mol. Biol. Evol.">
        <title>Third-Generation Sequencing Reveals the Adaptive Role of the Epigenome in Three Deep-Sea Polychaetes.</title>
        <authorList>
            <person name="Perez M."/>
            <person name="Aroh O."/>
            <person name="Sun Y."/>
            <person name="Lan Y."/>
            <person name="Juniper S.K."/>
            <person name="Young C.R."/>
            <person name="Angers B."/>
            <person name="Qian P.Y."/>
        </authorList>
    </citation>
    <scope>NUCLEOTIDE SEQUENCE</scope>
    <source>
        <strain evidence="2">P08H-3</strain>
    </source>
</reference>
<dbReference type="EMBL" id="JAODUP010000092">
    <property type="protein sequence ID" value="KAK2162758.1"/>
    <property type="molecule type" value="Genomic_DNA"/>
</dbReference>
<organism evidence="2 3">
    <name type="scientific">Paralvinella palmiformis</name>
    <dbReference type="NCBI Taxonomy" id="53620"/>
    <lineage>
        <taxon>Eukaryota</taxon>
        <taxon>Metazoa</taxon>
        <taxon>Spiralia</taxon>
        <taxon>Lophotrochozoa</taxon>
        <taxon>Annelida</taxon>
        <taxon>Polychaeta</taxon>
        <taxon>Sedentaria</taxon>
        <taxon>Canalipalpata</taxon>
        <taxon>Terebellida</taxon>
        <taxon>Terebelliformia</taxon>
        <taxon>Alvinellidae</taxon>
        <taxon>Paralvinella</taxon>
    </lineage>
</organism>
<accession>A0AAD9NBR5</accession>
<feature type="region of interest" description="Disordered" evidence="1">
    <location>
        <begin position="273"/>
        <end position="305"/>
    </location>
</feature>
<feature type="compositionally biased region" description="Basic and acidic residues" evidence="1">
    <location>
        <begin position="273"/>
        <end position="288"/>
    </location>
</feature>
<protein>
    <submittedName>
        <fullName evidence="2">Uncharacterized protein</fullName>
    </submittedName>
</protein>
<feature type="compositionally biased region" description="Basic and acidic residues" evidence="1">
    <location>
        <begin position="398"/>
        <end position="411"/>
    </location>
</feature>
<feature type="compositionally biased region" description="Basic and acidic residues" evidence="1">
    <location>
        <begin position="122"/>
        <end position="133"/>
    </location>
</feature>
<gene>
    <name evidence="2" type="ORF">LSH36_92g04007</name>
</gene>
<evidence type="ECO:0000313" key="3">
    <source>
        <dbReference type="Proteomes" id="UP001208570"/>
    </source>
</evidence>
<feature type="compositionally biased region" description="Polar residues" evidence="1">
    <location>
        <begin position="219"/>
        <end position="236"/>
    </location>
</feature>
<feature type="compositionally biased region" description="Polar residues" evidence="1">
    <location>
        <begin position="289"/>
        <end position="305"/>
    </location>
</feature>
<evidence type="ECO:0000256" key="1">
    <source>
        <dbReference type="SAM" id="MobiDB-lite"/>
    </source>
</evidence>
<feature type="compositionally biased region" description="Basic and acidic residues" evidence="1">
    <location>
        <begin position="187"/>
        <end position="207"/>
    </location>
</feature>
<proteinExistence type="predicted"/>
<feature type="compositionally biased region" description="Basic and acidic residues" evidence="1">
    <location>
        <begin position="167"/>
        <end position="179"/>
    </location>
</feature>
<keyword evidence="3" id="KW-1185">Reference proteome</keyword>
<feature type="compositionally biased region" description="Basic and acidic residues" evidence="1">
    <location>
        <begin position="421"/>
        <end position="432"/>
    </location>
</feature>
<feature type="compositionally biased region" description="Basic and acidic residues" evidence="1">
    <location>
        <begin position="45"/>
        <end position="61"/>
    </location>
</feature>
<feature type="compositionally biased region" description="Polar residues" evidence="1">
    <location>
        <begin position="134"/>
        <end position="153"/>
    </location>
</feature>
<evidence type="ECO:0000313" key="2">
    <source>
        <dbReference type="EMBL" id="KAK2162758.1"/>
    </source>
</evidence>